<dbReference type="AlphaFoldDB" id="A0A926NHD8"/>
<sequence>MDTGTHFVMGASLFGLAHLDPTVISNPDTTQAVLFATVVGSQLPDFDTIYRLFGNTIYIKKHRGFSHSLPMTLIWPTLLTLALLFFFTDANLIHVWLWSWISVVIHVSIDCFNTYGTQAARPFSSKWIAWDIIHIFDPFIATILILGLSLWNLFHLDPGLLFLCLFAIILLYIIRKVWIHHKLLNWIKKKHPYSLRYKVSPTIRGRVWNVIVEDETVVKVGEVRGKNLLWTGHVSKKALHHPATLHSQSAESIAAFLSFTSYGYPQVLEIAHGYEVRWLDVRYHYKKNFPFIAVAILDRDYQLQYDFVGWMSDEQRQKKIKSYLTENHLD</sequence>
<protein>
    <submittedName>
        <fullName evidence="2">Metal-dependent hydrolase</fullName>
    </submittedName>
</protein>
<dbReference type="Pfam" id="PF04307">
    <property type="entry name" value="YdjM"/>
    <property type="match status" value="1"/>
</dbReference>
<feature type="transmembrane region" description="Helical" evidence="1">
    <location>
        <begin position="127"/>
        <end position="154"/>
    </location>
</feature>
<comment type="caution">
    <text evidence="2">The sequence shown here is derived from an EMBL/GenBank/DDBJ whole genome shotgun (WGS) entry which is preliminary data.</text>
</comment>
<feature type="transmembrane region" description="Helical" evidence="1">
    <location>
        <begin position="69"/>
        <end position="87"/>
    </location>
</feature>
<dbReference type="GO" id="GO:0016787">
    <property type="term" value="F:hydrolase activity"/>
    <property type="evidence" value="ECO:0007669"/>
    <property type="project" value="UniProtKB-KW"/>
</dbReference>
<reference evidence="2" key="1">
    <citation type="submission" date="2020-09" db="EMBL/GenBank/DDBJ databases">
        <title>A novel bacterium of genus Hazenella, isolated from South China Sea.</title>
        <authorList>
            <person name="Huang H."/>
            <person name="Mo K."/>
            <person name="Hu Y."/>
        </authorList>
    </citation>
    <scope>NUCLEOTIDE SEQUENCE</scope>
    <source>
        <strain evidence="2">IB182357</strain>
    </source>
</reference>
<accession>A0A926NHD8</accession>
<dbReference type="RefSeq" id="WP_191142476.1">
    <property type="nucleotide sequence ID" value="NZ_JACXAH010000023.1"/>
</dbReference>
<evidence type="ECO:0000313" key="2">
    <source>
        <dbReference type="EMBL" id="MBD1373368.1"/>
    </source>
</evidence>
<feature type="transmembrane region" description="Helical" evidence="1">
    <location>
        <begin position="160"/>
        <end position="179"/>
    </location>
</feature>
<dbReference type="PANTHER" id="PTHR40031:SF1">
    <property type="entry name" value="MEMBRANE-BOUND METAL-DEPENDENT HYDROLASE"/>
    <property type="match status" value="1"/>
</dbReference>
<keyword evidence="2" id="KW-0378">Hydrolase</keyword>
<name>A0A926NHD8_9BACL</name>
<dbReference type="PANTHER" id="PTHR40031">
    <property type="entry name" value="HYPOTHETICAL MEMBRANE SPANNING PROTEIN"/>
    <property type="match status" value="1"/>
</dbReference>
<organism evidence="2 3">
    <name type="scientific">Polycladospora coralii</name>
    <dbReference type="NCBI Taxonomy" id="2771432"/>
    <lineage>
        <taxon>Bacteria</taxon>
        <taxon>Bacillati</taxon>
        <taxon>Bacillota</taxon>
        <taxon>Bacilli</taxon>
        <taxon>Bacillales</taxon>
        <taxon>Thermoactinomycetaceae</taxon>
        <taxon>Polycladospora</taxon>
    </lineage>
</organism>
<evidence type="ECO:0000256" key="1">
    <source>
        <dbReference type="SAM" id="Phobius"/>
    </source>
</evidence>
<feature type="transmembrane region" description="Helical" evidence="1">
    <location>
        <begin position="93"/>
        <end position="115"/>
    </location>
</feature>
<evidence type="ECO:0000313" key="3">
    <source>
        <dbReference type="Proteomes" id="UP000661691"/>
    </source>
</evidence>
<keyword evidence="1" id="KW-0812">Transmembrane</keyword>
<gene>
    <name evidence="2" type="ORF">IC620_13520</name>
</gene>
<keyword evidence="1" id="KW-0472">Membrane</keyword>
<dbReference type="InterPro" id="IPR007404">
    <property type="entry name" value="YdjM-like"/>
</dbReference>
<dbReference type="InterPro" id="IPR053170">
    <property type="entry name" value="Transcription_regulator"/>
</dbReference>
<dbReference type="EMBL" id="JACXAH010000023">
    <property type="protein sequence ID" value="MBD1373368.1"/>
    <property type="molecule type" value="Genomic_DNA"/>
</dbReference>
<proteinExistence type="predicted"/>
<dbReference type="Proteomes" id="UP000661691">
    <property type="component" value="Unassembled WGS sequence"/>
</dbReference>
<keyword evidence="1" id="KW-1133">Transmembrane helix</keyword>
<keyword evidence="3" id="KW-1185">Reference proteome</keyword>